<name>A0A1M5WHE5_9CLOT</name>
<dbReference type="STRING" id="1121316.SAMN02745207_02916"/>
<gene>
    <name evidence="2" type="ORF">SAMN02745207_02916</name>
</gene>
<proteinExistence type="predicted"/>
<dbReference type="InterPro" id="IPR048760">
    <property type="entry name" value="VP0354-like_sensor_dom"/>
</dbReference>
<evidence type="ECO:0000259" key="1">
    <source>
        <dbReference type="Pfam" id="PF21623"/>
    </source>
</evidence>
<reference evidence="2 3" key="1">
    <citation type="submission" date="2016-11" db="EMBL/GenBank/DDBJ databases">
        <authorList>
            <person name="Jaros S."/>
            <person name="Januszkiewicz K."/>
            <person name="Wedrychowicz H."/>
        </authorList>
    </citation>
    <scope>NUCLEOTIDE SEQUENCE [LARGE SCALE GENOMIC DNA]</scope>
    <source>
        <strain evidence="2 3">DSM 8605</strain>
    </source>
</reference>
<protein>
    <recommendedName>
        <fullName evidence="1">Histidine kinase VP0354-like sensor domain-containing protein</fullName>
    </recommendedName>
</protein>
<dbReference type="Proteomes" id="UP000184447">
    <property type="component" value="Unassembled WGS sequence"/>
</dbReference>
<evidence type="ECO:0000313" key="3">
    <source>
        <dbReference type="Proteomes" id="UP000184447"/>
    </source>
</evidence>
<dbReference type="OrthoDB" id="9804645at2"/>
<evidence type="ECO:0000313" key="2">
    <source>
        <dbReference type="EMBL" id="SHH86951.1"/>
    </source>
</evidence>
<dbReference type="EMBL" id="FQXM01000017">
    <property type="protein sequence ID" value="SHH86951.1"/>
    <property type="molecule type" value="Genomic_DNA"/>
</dbReference>
<dbReference type="InterPro" id="IPR029151">
    <property type="entry name" value="Sensor-like_sf"/>
</dbReference>
<organism evidence="2 3">
    <name type="scientific">Clostridium grantii DSM 8605</name>
    <dbReference type="NCBI Taxonomy" id="1121316"/>
    <lineage>
        <taxon>Bacteria</taxon>
        <taxon>Bacillati</taxon>
        <taxon>Bacillota</taxon>
        <taxon>Clostridia</taxon>
        <taxon>Eubacteriales</taxon>
        <taxon>Clostridiaceae</taxon>
        <taxon>Clostridium</taxon>
    </lineage>
</organism>
<keyword evidence="3" id="KW-1185">Reference proteome</keyword>
<accession>A0A1M5WHE5</accession>
<dbReference type="AlphaFoldDB" id="A0A1M5WHE5"/>
<dbReference type="Gene3D" id="3.30.450.20">
    <property type="entry name" value="PAS domain"/>
    <property type="match status" value="1"/>
</dbReference>
<dbReference type="Pfam" id="PF21623">
    <property type="entry name" value="HK_sensor_dom_bact"/>
    <property type="match status" value="1"/>
</dbReference>
<dbReference type="SUPFAM" id="SSF103190">
    <property type="entry name" value="Sensory domain-like"/>
    <property type="match status" value="1"/>
</dbReference>
<feature type="domain" description="Histidine kinase VP0354-like sensor" evidence="1">
    <location>
        <begin position="2"/>
        <end position="70"/>
    </location>
</feature>
<sequence length="91" mass="10419">MQDKSDRYYFTETMKLKDGEIFISKFDLNKENGVIELPIKPTLIISTPLYIDGDFKGIVIVNYLAQNLINDFSSITLGFIGNMDLLNKDSY</sequence>